<accession>A0A2K3CVR3</accession>
<dbReference type="Gramene" id="PNW72368">
    <property type="protein sequence ID" value="PNW72368"/>
    <property type="gene ID" value="CHLRE_16g672945v5"/>
</dbReference>
<feature type="region of interest" description="Disordered" evidence="1">
    <location>
        <begin position="305"/>
        <end position="335"/>
    </location>
</feature>
<sequence length="941" mass="101831">MPCVNSVPDICVCVCVGVGGRRAGGPEARVDRVDMIPPSFHTWLITPVADAILAACPPAGRPDLSQKLFLPSGLRQLLPTAALYREVLDNPRVADALTHSSRRPPVHWEPDQPVHRHFCNYGAFARSLTHAEYARLAHPDTACECHRYPGLCPPGVGHVMSTSPFSALPDGARPFWTYGARYRPHLPVRDVDAVIRKAYAGALRYTQELAKRQGVAAGETAAWAGEFEAALRRAVHAHRGFQFPWPVLSDTDLAGIRDLDPHFIITVTDKSSSTLQLVCKKYYATCCMRDLGCHDLFATPPATHAAAAPPLPPPPPPPAAPNAATAPPPPPPACARYHTRARAAAAVAAAAGGNAADATDAAAAHTAPPAIPAIYGGPGPGPSGLHHAAQPPPAAAPGPDPPAPRYRTRAQAATIDADAAAAAAADAITAAAAVFDAMGTADDDAHGTAAAAAPPLPAAPAALYYEPTTAAGRDAHYATTNATLVPWHLSLDATQPPAYYAGTLKMHKQPPSMRYLACSQQCPVTALSDVVTAVLRAASPCFTAHWQRHLPGTAPWLCFSSGAVMSLVAQFNAAHFQPHAAHPHVARDFSRLYTNLPHSDLRTTLHRLLTASLADTPAIRVTTRPPNPLRPRDKPRHAVTFLTAVERPYHAAANGSVTREFSVHAFCTIILDALLSSTFIRFGPALVRQICGIPMGISAAPFIANLFLGWYEFEFMRQSSNPSLSPAARAILRRFRFTKRYLDDLLCLNNPWLPHLLYNDRTYEGLAGLYPPTLAVPAQTHEHLPSHCIPFLDVLLCSTVHNHRCWIVTHLYDKREQPAFQHVRLSRFVARHSSVNEQCKRNIFTGQSHRLRRVITCGESFSYETAMLIRSLEAQQYARASMLGSLGVLLRQHPHVFYFQRRGVPQPPHPPDVVAVPRLDLLARVRHYLRGHAGPPPPPPV</sequence>
<dbReference type="InParanoid" id="A0A2K3CVR3"/>
<reference evidence="2 3" key="1">
    <citation type="journal article" date="2007" name="Science">
        <title>The Chlamydomonas genome reveals the evolution of key animal and plant functions.</title>
        <authorList>
            <person name="Merchant S.S."/>
            <person name="Prochnik S.E."/>
            <person name="Vallon O."/>
            <person name="Harris E.H."/>
            <person name="Karpowicz S.J."/>
            <person name="Witman G.B."/>
            <person name="Terry A."/>
            <person name="Salamov A."/>
            <person name="Fritz-Laylin L.K."/>
            <person name="Marechal-Drouard L."/>
            <person name="Marshall W.F."/>
            <person name="Qu L.H."/>
            <person name="Nelson D.R."/>
            <person name="Sanderfoot A.A."/>
            <person name="Spalding M.H."/>
            <person name="Kapitonov V.V."/>
            <person name="Ren Q."/>
            <person name="Ferris P."/>
            <person name="Lindquist E."/>
            <person name="Shapiro H."/>
            <person name="Lucas S.M."/>
            <person name="Grimwood J."/>
            <person name="Schmutz J."/>
            <person name="Cardol P."/>
            <person name="Cerutti H."/>
            <person name="Chanfreau G."/>
            <person name="Chen C.L."/>
            <person name="Cognat V."/>
            <person name="Croft M.T."/>
            <person name="Dent R."/>
            <person name="Dutcher S."/>
            <person name="Fernandez E."/>
            <person name="Fukuzawa H."/>
            <person name="Gonzalez-Ballester D."/>
            <person name="Gonzalez-Halphen D."/>
            <person name="Hallmann A."/>
            <person name="Hanikenne M."/>
            <person name="Hippler M."/>
            <person name="Inwood W."/>
            <person name="Jabbari K."/>
            <person name="Kalanon M."/>
            <person name="Kuras R."/>
            <person name="Lefebvre P.A."/>
            <person name="Lemaire S.D."/>
            <person name="Lobanov A.V."/>
            <person name="Lohr M."/>
            <person name="Manuell A."/>
            <person name="Meier I."/>
            <person name="Mets L."/>
            <person name="Mittag M."/>
            <person name="Mittelmeier T."/>
            <person name="Moroney J.V."/>
            <person name="Moseley J."/>
            <person name="Napoli C."/>
            <person name="Nedelcu A.M."/>
            <person name="Niyogi K."/>
            <person name="Novoselov S.V."/>
            <person name="Paulsen I.T."/>
            <person name="Pazour G."/>
            <person name="Purton S."/>
            <person name="Ral J.P."/>
            <person name="Riano-Pachon D.M."/>
            <person name="Riekhof W."/>
            <person name="Rymarquis L."/>
            <person name="Schroda M."/>
            <person name="Stern D."/>
            <person name="Umen J."/>
            <person name="Willows R."/>
            <person name="Wilson N."/>
            <person name="Zimmer S.L."/>
            <person name="Allmer J."/>
            <person name="Balk J."/>
            <person name="Bisova K."/>
            <person name="Chen C.J."/>
            <person name="Elias M."/>
            <person name="Gendler K."/>
            <person name="Hauser C."/>
            <person name="Lamb M.R."/>
            <person name="Ledford H."/>
            <person name="Long J.C."/>
            <person name="Minagawa J."/>
            <person name="Page M.D."/>
            <person name="Pan J."/>
            <person name="Pootakham W."/>
            <person name="Roje S."/>
            <person name="Rose A."/>
            <person name="Stahlberg E."/>
            <person name="Terauchi A.M."/>
            <person name="Yang P."/>
            <person name="Ball S."/>
            <person name="Bowler C."/>
            <person name="Dieckmann C.L."/>
            <person name="Gladyshev V.N."/>
            <person name="Green P."/>
            <person name="Jorgensen R."/>
            <person name="Mayfield S."/>
            <person name="Mueller-Roeber B."/>
            <person name="Rajamani S."/>
            <person name="Sayre R.T."/>
            <person name="Brokstein P."/>
            <person name="Dubchak I."/>
            <person name="Goodstein D."/>
            <person name="Hornick L."/>
            <person name="Huang Y.W."/>
            <person name="Jhaveri J."/>
            <person name="Luo Y."/>
            <person name="Martinez D."/>
            <person name="Ngau W.C."/>
            <person name="Otillar B."/>
            <person name="Poliakov A."/>
            <person name="Porter A."/>
            <person name="Szajkowski L."/>
            <person name="Werner G."/>
            <person name="Zhou K."/>
            <person name="Grigoriev I.V."/>
            <person name="Rokhsar D.S."/>
            <person name="Grossman A.R."/>
        </authorList>
    </citation>
    <scope>NUCLEOTIDE SEQUENCE [LARGE SCALE GENOMIC DNA]</scope>
    <source>
        <strain evidence="3">CC-503</strain>
    </source>
</reference>
<dbReference type="Proteomes" id="UP000006906">
    <property type="component" value="Chromosome 16"/>
</dbReference>
<dbReference type="EMBL" id="CM008977">
    <property type="protein sequence ID" value="PNW72368.1"/>
    <property type="molecule type" value="Genomic_DNA"/>
</dbReference>
<dbReference type="RefSeq" id="XP_042916186.1">
    <property type="nucleotide sequence ID" value="XM_043071203.1"/>
</dbReference>
<name>A0A2K3CVR3_CHLRE</name>
<proteinExistence type="predicted"/>
<evidence type="ECO:0008006" key="4">
    <source>
        <dbReference type="Google" id="ProtNLM"/>
    </source>
</evidence>
<organism evidence="2 3">
    <name type="scientific">Chlamydomonas reinhardtii</name>
    <name type="common">Chlamydomonas smithii</name>
    <dbReference type="NCBI Taxonomy" id="3055"/>
    <lineage>
        <taxon>Eukaryota</taxon>
        <taxon>Viridiplantae</taxon>
        <taxon>Chlorophyta</taxon>
        <taxon>core chlorophytes</taxon>
        <taxon>Chlorophyceae</taxon>
        <taxon>CS clade</taxon>
        <taxon>Chlamydomonadales</taxon>
        <taxon>Chlamydomonadaceae</taxon>
        <taxon>Chlamydomonas</taxon>
    </lineage>
</organism>
<evidence type="ECO:0000313" key="2">
    <source>
        <dbReference type="EMBL" id="PNW72368.1"/>
    </source>
</evidence>
<feature type="compositionally biased region" description="Pro residues" evidence="1">
    <location>
        <begin position="390"/>
        <end position="404"/>
    </location>
</feature>
<dbReference type="GeneID" id="66056651"/>
<protein>
    <recommendedName>
        <fullName evidence="4">Reverse transcriptase domain-containing protein</fullName>
    </recommendedName>
</protein>
<keyword evidence="3" id="KW-1185">Reference proteome</keyword>
<gene>
    <name evidence="2" type="ORF">CHLRE_16g672945v5</name>
</gene>
<dbReference type="PANTHER" id="PTHR21301:SF10">
    <property type="entry name" value="REVERSE TRANSCRIPTASE DOMAIN-CONTAINING PROTEIN"/>
    <property type="match status" value="1"/>
</dbReference>
<dbReference type="AlphaFoldDB" id="A0A2K3CVR3"/>
<dbReference type="KEGG" id="cre:CHLRE_16g672945v5"/>
<dbReference type="OrthoDB" id="543629at2759"/>
<feature type="region of interest" description="Disordered" evidence="1">
    <location>
        <begin position="373"/>
        <end position="408"/>
    </location>
</feature>
<evidence type="ECO:0000256" key="1">
    <source>
        <dbReference type="SAM" id="MobiDB-lite"/>
    </source>
</evidence>
<evidence type="ECO:0000313" key="3">
    <source>
        <dbReference type="Proteomes" id="UP000006906"/>
    </source>
</evidence>
<feature type="compositionally biased region" description="Pro residues" evidence="1">
    <location>
        <begin position="309"/>
        <end position="333"/>
    </location>
</feature>
<dbReference type="PANTHER" id="PTHR21301">
    <property type="entry name" value="REVERSE TRANSCRIPTASE"/>
    <property type="match status" value="1"/>
</dbReference>